<evidence type="ECO:0000256" key="5">
    <source>
        <dbReference type="RuleBase" id="RU000489"/>
    </source>
</evidence>
<evidence type="ECO:0000256" key="3">
    <source>
        <dbReference type="ARBA" id="ARBA00022801"/>
    </source>
</evidence>
<dbReference type="RefSeq" id="WP_112651576.1">
    <property type="nucleotide sequence ID" value="NZ_CP043451.1"/>
</dbReference>
<evidence type="ECO:0000256" key="4">
    <source>
        <dbReference type="ARBA" id="ARBA00023295"/>
    </source>
</evidence>
<reference evidence="9 11" key="1">
    <citation type="submission" date="2019-08" db="EMBL/GenBank/DDBJ databases">
        <title>Comparative genome analysis confer to the adaptation heavy metal polluted environment.</title>
        <authorList>
            <person name="Li Y."/>
        </authorList>
    </citation>
    <scope>NUCLEOTIDE SEQUENCE [LARGE SCALE GENOMIC DNA]</scope>
    <source>
        <strain evidence="9 11">P2</strain>
    </source>
</reference>
<organism evidence="9 11">
    <name type="scientific">Mucilaginibacter rubeus</name>
    <dbReference type="NCBI Taxonomy" id="2027860"/>
    <lineage>
        <taxon>Bacteria</taxon>
        <taxon>Pseudomonadati</taxon>
        <taxon>Bacteroidota</taxon>
        <taxon>Sphingobacteriia</taxon>
        <taxon>Sphingobacteriales</taxon>
        <taxon>Sphingobacteriaceae</taxon>
        <taxon>Mucilaginibacter</taxon>
    </lineage>
</organism>
<keyword evidence="3 5" id="KW-0378">Hydrolase</keyword>
<accession>A0AAE6MK40</accession>
<dbReference type="Proteomes" id="UP000663940">
    <property type="component" value="Chromosome"/>
</dbReference>
<feature type="domain" description="GH18" evidence="8">
    <location>
        <begin position="57"/>
        <end position="338"/>
    </location>
</feature>
<feature type="signal peptide" evidence="7">
    <location>
        <begin position="1"/>
        <end position="24"/>
    </location>
</feature>
<keyword evidence="12" id="KW-1185">Reference proteome</keyword>
<reference evidence="10 12" key="2">
    <citation type="submission" date="2021-03" db="EMBL/GenBank/DDBJ databases">
        <title>Mucilaginibacter strains isolated from gold and copper mining confer multi heavy-metal resistance.</title>
        <authorList>
            <person name="Li Y."/>
        </authorList>
    </citation>
    <scope>NUCLEOTIDE SEQUENCE [LARGE SCALE GENOMIC DNA]</scope>
    <source>
        <strain evidence="10 12">P2-4</strain>
    </source>
</reference>
<comment type="similarity">
    <text evidence="6">Belongs to the glycosyl hydrolase 18 family.</text>
</comment>
<dbReference type="InterPro" id="IPR001223">
    <property type="entry name" value="Glyco_hydro18_cat"/>
</dbReference>
<dbReference type="Pfam" id="PF00704">
    <property type="entry name" value="Glyco_hydro_18"/>
    <property type="match status" value="1"/>
</dbReference>
<dbReference type="SMART" id="SM00636">
    <property type="entry name" value="Glyco_18"/>
    <property type="match status" value="1"/>
</dbReference>
<dbReference type="EMBL" id="CP043451">
    <property type="protein sequence ID" value="QEM06034.1"/>
    <property type="molecule type" value="Genomic_DNA"/>
</dbReference>
<dbReference type="PROSITE" id="PS51910">
    <property type="entry name" value="GH18_2"/>
    <property type="match status" value="1"/>
</dbReference>
<evidence type="ECO:0000256" key="1">
    <source>
        <dbReference type="ARBA" id="ARBA00000822"/>
    </source>
</evidence>
<dbReference type="PANTHER" id="PTHR11177">
    <property type="entry name" value="CHITINASE"/>
    <property type="match status" value="1"/>
</dbReference>
<protein>
    <recommendedName>
        <fullName evidence="2">chitinase</fullName>
        <ecNumber evidence="2">3.2.1.14</ecNumber>
    </recommendedName>
</protein>
<evidence type="ECO:0000259" key="8">
    <source>
        <dbReference type="PROSITE" id="PS51910"/>
    </source>
</evidence>
<proteinExistence type="inferred from homology"/>
<dbReference type="GO" id="GO:0008843">
    <property type="term" value="F:endochitinase activity"/>
    <property type="evidence" value="ECO:0007669"/>
    <property type="project" value="UniProtKB-EC"/>
</dbReference>
<dbReference type="InterPro" id="IPR011583">
    <property type="entry name" value="Chitinase_II/V-like_cat"/>
</dbReference>
<feature type="chain" id="PRO_5042275823" description="chitinase" evidence="7">
    <location>
        <begin position="25"/>
        <end position="471"/>
    </location>
</feature>
<dbReference type="PROSITE" id="PS01095">
    <property type="entry name" value="GH18_1"/>
    <property type="match status" value="1"/>
</dbReference>
<dbReference type="SUPFAM" id="SSF50405">
    <property type="entry name" value="Actin-crosslinking proteins"/>
    <property type="match status" value="1"/>
</dbReference>
<dbReference type="InterPro" id="IPR008999">
    <property type="entry name" value="Actin-crosslinking"/>
</dbReference>
<evidence type="ECO:0000256" key="2">
    <source>
        <dbReference type="ARBA" id="ARBA00012729"/>
    </source>
</evidence>
<evidence type="ECO:0000313" key="10">
    <source>
        <dbReference type="EMBL" id="QTE51441.1"/>
    </source>
</evidence>
<dbReference type="GO" id="GO:0005975">
    <property type="term" value="P:carbohydrate metabolic process"/>
    <property type="evidence" value="ECO:0007669"/>
    <property type="project" value="InterPro"/>
</dbReference>
<dbReference type="Proteomes" id="UP000250557">
    <property type="component" value="Chromosome"/>
</dbReference>
<dbReference type="InterPro" id="IPR017853">
    <property type="entry name" value="GH"/>
</dbReference>
<gene>
    <name evidence="9" type="ORF">DIU31_021905</name>
    <name evidence="10" type="ORF">J3L21_05560</name>
</gene>
<dbReference type="Gene3D" id="3.40.5.30">
    <property type="entry name" value="(Trans)glycosidases - domain 2"/>
    <property type="match status" value="1"/>
</dbReference>
<dbReference type="PANTHER" id="PTHR11177:SF317">
    <property type="entry name" value="CHITINASE 12-RELATED"/>
    <property type="match status" value="1"/>
</dbReference>
<dbReference type="GO" id="GO:0006032">
    <property type="term" value="P:chitin catabolic process"/>
    <property type="evidence" value="ECO:0007669"/>
    <property type="project" value="TreeGrafter"/>
</dbReference>
<dbReference type="CDD" id="cd23342">
    <property type="entry name" value="beta-trefoil_FSCN_ZgPorA-like"/>
    <property type="match status" value="1"/>
</dbReference>
<evidence type="ECO:0000256" key="6">
    <source>
        <dbReference type="RuleBase" id="RU004453"/>
    </source>
</evidence>
<dbReference type="InterPro" id="IPR050314">
    <property type="entry name" value="Glycosyl_Hydrlase_18"/>
</dbReference>
<dbReference type="Gene3D" id="2.80.10.50">
    <property type="match status" value="1"/>
</dbReference>
<evidence type="ECO:0000313" key="12">
    <source>
        <dbReference type="Proteomes" id="UP000663940"/>
    </source>
</evidence>
<comment type="catalytic activity">
    <reaction evidence="1">
        <text>Random endo-hydrolysis of N-acetyl-beta-D-glucosaminide (1-&gt;4)-beta-linkages in chitin and chitodextrins.</text>
        <dbReference type="EC" id="3.2.1.14"/>
    </reaction>
</comment>
<dbReference type="GO" id="GO:0005576">
    <property type="term" value="C:extracellular region"/>
    <property type="evidence" value="ECO:0007669"/>
    <property type="project" value="TreeGrafter"/>
</dbReference>
<dbReference type="EMBL" id="CP071880">
    <property type="protein sequence ID" value="QTE51441.1"/>
    <property type="molecule type" value="Genomic_DNA"/>
</dbReference>
<evidence type="ECO:0000256" key="7">
    <source>
        <dbReference type="SAM" id="SignalP"/>
    </source>
</evidence>
<name>A0AAE6MK40_9SPHI</name>
<dbReference type="EC" id="3.2.1.14" evidence="2"/>
<dbReference type="Gene3D" id="3.20.20.80">
    <property type="entry name" value="Glycosidases"/>
    <property type="match status" value="1"/>
</dbReference>
<keyword evidence="7" id="KW-0732">Signal</keyword>
<dbReference type="AlphaFoldDB" id="A0AAE6MK40"/>
<dbReference type="SUPFAM" id="SSF51445">
    <property type="entry name" value="(Trans)glycosidases"/>
    <property type="match status" value="1"/>
</dbReference>
<evidence type="ECO:0000313" key="11">
    <source>
        <dbReference type="Proteomes" id="UP000250557"/>
    </source>
</evidence>
<sequence>MRSKLNSYLLGLILAALAVLSSCKKDNMNQFKTGSDSNTDNSSKPVSVNNAVPVASFKVIGYLPSWQGDVNAVQYSKLTHVNYAFLTPTNTGGLNPLDNLSKFTSLVSNAHSHNVKVMISVGGGGGGDAFHPIVANAGYRTTFVNNMVNFCNQYNVDGVDIDWEFPSAGTETSNFYLLLQELSTAMHNSGRLCTIASISVGATYVTNNMFSILDWINIMDYDDNNFQHSTYQSAVDCLSYWANRGLPAAKTILGVPFYARDNRYDYSTMNYVDVLAIGGSPNSDTFQTFGYNGIPTIKSKTTLALNQAGGMMIWDLGGDASSGANSLLSAMNTIITGGTTNPPPAPPIGTVISLKGFNGKYVSGENGTQAMTCNRTVAGDWEHFTVLDAGNGKIYLRSMGKYVSSENGTQAITCNRTTPSDWEKFDWIVTTDGKITLRGNNGKFISSENGTQAMTCNRTTASGWEAFGLNQ</sequence>
<dbReference type="InterPro" id="IPR001579">
    <property type="entry name" value="Glyco_hydro_18_chit_AS"/>
</dbReference>
<dbReference type="GO" id="GO:0008061">
    <property type="term" value="F:chitin binding"/>
    <property type="evidence" value="ECO:0007669"/>
    <property type="project" value="InterPro"/>
</dbReference>
<evidence type="ECO:0000313" key="9">
    <source>
        <dbReference type="EMBL" id="QEM06034.1"/>
    </source>
</evidence>
<dbReference type="PROSITE" id="PS51257">
    <property type="entry name" value="PROKAR_LIPOPROTEIN"/>
    <property type="match status" value="1"/>
</dbReference>
<keyword evidence="4 5" id="KW-0326">Glycosidase</keyword>